<dbReference type="SUPFAM" id="SSF54909">
    <property type="entry name" value="Dimeric alpha+beta barrel"/>
    <property type="match status" value="1"/>
</dbReference>
<keyword evidence="5" id="KW-0408">Iron</keyword>
<keyword evidence="3" id="KW-0479">Metal-binding</keyword>
<evidence type="ECO:0000256" key="4">
    <source>
        <dbReference type="ARBA" id="ARBA00023002"/>
    </source>
</evidence>
<dbReference type="EMBL" id="BAABFC010000013">
    <property type="protein sequence ID" value="GAA4500143.1"/>
    <property type="molecule type" value="Genomic_DNA"/>
</dbReference>
<dbReference type="Proteomes" id="UP001501321">
    <property type="component" value="Unassembled WGS sequence"/>
</dbReference>
<organism evidence="9 10">
    <name type="scientific">Pseudaeromonas paramecii</name>
    <dbReference type="NCBI Taxonomy" id="2138166"/>
    <lineage>
        <taxon>Bacteria</taxon>
        <taxon>Pseudomonadati</taxon>
        <taxon>Pseudomonadota</taxon>
        <taxon>Gammaproteobacteria</taxon>
        <taxon>Aeromonadales</taxon>
        <taxon>Aeromonadaceae</taxon>
        <taxon>Pseudaeromonas</taxon>
    </lineage>
</organism>
<evidence type="ECO:0000259" key="7">
    <source>
        <dbReference type="Pfam" id="PF04261"/>
    </source>
</evidence>
<proteinExistence type="inferred from homology"/>
<comment type="similarity">
    <text evidence="6">Belongs to the DyP-type peroxidase family.</text>
</comment>
<keyword evidence="2 9" id="KW-0575">Peroxidase</keyword>
<dbReference type="PROSITE" id="PS51404">
    <property type="entry name" value="DYP_PEROXIDASE"/>
    <property type="match status" value="1"/>
</dbReference>
<sequence>MTPQAGICAEPNLHGYYLMFNVAAGHEDEVRHQLAGFPALCHQVTAEFTEADFSGLVAIGEGAWDRLYPGARPAELAPFPTPGGGERQAVATPFDLFVQLRGNRLDVLHLAAQRLMARLGGHVMLAEEVMGFRNQDCRDLTGFVDGTENPQGEHRAEVALVAEGSFAGGSYLHVQRFVHNLAVWERVSLKEQEDTIGRTKRDNIEYASADKPLTAHVKRTNLKDPQGKTKEILRQSMPWATLERQGLYFIACCATPSHFTDMLCSMYEGDGQGHFDHLLRFTRAETGAAFFAPSETFLSREGL</sequence>
<dbReference type="InterPro" id="IPR011008">
    <property type="entry name" value="Dimeric_a/b-barrel"/>
</dbReference>
<accession>A0ABP8QC29</accession>
<dbReference type="GO" id="GO:0004601">
    <property type="term" value="F:peroxidase activity"/>
    <property type="evidence" value="ECO:0007669"/>
    <property type="project" value="UniProtKB-KW"/>
</dbReference>
<evidence type="ECO:0000313" key="9">
    <source>
        <dbReference type="EMBL" id="GAA4500143.1"/>
    </source>
</evidence>
<dbReference type="InterPro" id="IPR006314">
    <property type="entry name" value="Dyp_peroxidase"/>
</dbReference>
<evidence type="ECO:0000256" key="3">
    <source>
        <dbReference type="ARBA" id="ARBA00022723"/>
    </source>
</evidence>
<dbReference type="PANTHER" id="PTHR30521">
    <property type="entry name" value="DEFERROCHELATASE/PEROXIDASE"/>
    <property type="match status" value="1"/>
</dbReference>
<evidence type="ECO:0000313" key="10">
    <source>
        <dbReference type="Proteomes" id="UP001501321"/>
    </source>
</evidence>
<reference evidence="10" key="1">
    <citation type="journal article" date="2019" name="Int. J. Syst. Evol. Microbiol.">
        <title>The Global Catalogue of Microorganisms (GCM) 10K type strain sequencing project: providing services to taxonomists for standard genome sequencing and annotation.</title>
        <authorList>
            <consortium name="The Broad Institute Genomics Platform"/>
            <consortium name="The Broad Institute Genome Sequencing Center for Infectious Disease"/>
            <person name="Wu L."/>
            <person name="Ma J."/>
        </authorList>
    </citation>
    <scope>NUCLEOTIDE SEQUENCE [LARGE SCALE GENOMIC DNA]</scope>
    <source>
        <strain evidence="10">JCM 32226</strain>
    </source>
</reference>
<evidence type="ECO:0000256" key="6">
    <source>
        <dbReference type="ARBA" id="ARBA00025737"/>
    </source>
</evidence>
<comment type="cofactor">
    <cofactor evidence="1">
        <name>heme b</name>
        <dbReference type="ChEBI" id="CHEBI:60344"/>
    </cofactor>
</comment>
<protein>
    <submittedName>
        <fullName evidence="9">Dyp-type peroxidase</fullName>
    </submittedName>
</protein>
<dbReference type="PANTHER" id="PTHR30521:SF0">
    <property type="entry name" value="DYP-TYPE PEROXIDASE FAMILY PROTEIN"/>
    <property type="match status" value="1"/>
</dbReference>
<gene>
    <name evidence="9" type="ORF">GCM10023095_21400</name>
</gene>
<dbReference type="NCBIfam" id="TIGR01413">
    <property type="entry name" value="Dyp_perox_fam"/>
    <property type="match status" value="1"/>
</dbReference>
<dbReference type="InterPro" id="IPR048328">
    <property type="entry name" value="Dyp_perox_C"/>
</dbReference>
<evidence type="ECO:0000256" key="2">
    <source>
        <dbReference type="ARBA" id="ARBA00022559"/>
    </source>
</evidence>
<keyword evidence="10" id="KW-1185">Reference proteome</keyword>
<keyword evidence="4" id="KW-0560">Oxidoreductase</keyword>
<name>A0ABP8QC29_9GAMM</name>
<dbReference type="Pfam" id="PF20628">
    <property type="entry name" value="Dyp_perox_C"/>
    <property type="match status" value="1"/>
</dbReference>
<feature type="domain" description="Dyp-type peroxidase N-terminal" evidence="7">
    <location>
        <begin position="4"/>
        <end position="133"/>
    </location>
</feature>
<comment type="caution">
    <text evidence="9">The sequence shown here is derived from an EMBL/GenBank/DDBJ whole genome shotgun (WGS) entry which is preliminary data.</text>
</comment>
<evidence type="ECO:0000259" key="8">
    <source>
        <dbReference type="Pfam" id="PF20628"/>
    </source>
</evidence>
<dbReference type="InterPro" id="IPR048327">
    <property type="entry name" value="Dyp_perox_N"/>
</dbReference>
<dbReference type="RefSeq" id="WP_345012887.1">
    <property type="nucleotide sequence ID" value="NZ_BAABFC010000013.1"/>
</dbReference>
<evidence type="ECO:0000256" key="1">
    <source>
        <dbReference type="ARBA" id="ARBA00001970"/>
    </source>
</evidence>
<feature type="domain" description="Dyp-type peroxidase C-terminal" evidence="8">
    <location>
        <begin position="137"/>
        <end position="295"/>
    </location>
</feature>
<dbReference type="Pfam" id="PF04261">
    <property type="entry name" value="Dyp_perox_N"/>
    <property type="match status" value="1"/>
</dbReference>
<evidence type="ECO:0000256" key="5">
    <source>
        <dbReference type="ARBA" id="ARBA00023004"/>
    </source>
</evidence>